<organism evidence="1 2">
    <name type="scientific">Meiothermus hypogaeus NBRC 106114</name>
    <dbReference type="NCBI Taxonomy" id="1227553"/>
    <lineage>
        <taxon>Bacteria</taxon>
        <taxon>Thermotogati</taxon>
        <taxon>Deinococcota</taxon>
        <taxon>Deinococci</taxon>
        <taxon>Thermales</taxon>
        <taxon>Thermaceae</taxon>
        <taxon>Meiothermus</taxon>
    </lineage>
</organism>
<proteinExistence type="predicted"/>
<sequence length="84" mass="10047">MTLAHNRPRPQKADFERLKKLYLEVEELRAAGRWDRAAFDRLWPQFLEAVGDEGDELEPLLVHSPREWYGEYVRVERGPELERL</sequence>
<dbReference type="OrthoDB" id="26458at2"/>
<accession>A0A511R237</accession>
<reference evidence="1 2" key="1">
    <citation type="submission" date="2019-07" db="EMBL/GenBank/DDBJ databases">
        <title>Whole genome shotgun sequence of Meiothermus hypogaeus NBRC 106114.</title>
        <authorList>
            <person name="Hosoyama A."/>
            <person name="Uohara A."/>
            <person name="Ohji S."/>
            <person name="Ichikawa N."/>
        </authorList>
    </citation>
    <scope>NUCLEOTIDE SEQUENCE [LARGE SCALE GENOMIC DNA]</scope>
    <source>
        <strain evidence="1 2">NBRC 106114</strain>
    </source>
</reference>
<evidence type="ECO:0000313" key="1">
    <source>
        <dbReference type="EMBL" id="GEM83665.1"/>
    </source>
</evidence>
<protein>
    <submittedName>
        <fullName evidence="1">Uncharacterized protein</fullName>
    </submittedName>
</protein>
<evidence type="ECO:0000313" key="2">
    <source>
        <dbReference type="Proteomes" id="UP000321197"/>
    </source>
</evidence>
<name>A0A511R237_9DEIN</name>
<comment type="caution">
    <text evidence="1">The sequence shown here is derived from an EMBL/GenBank/DDBJ whole genome shotgun (WGS) entry which is preliminary data.</text>
</comment>
<dbReference type="RefSeq" id="WP_119341097.1">
    <property type="nucleotide sequence ID" value="NZ_BJXL01000055.1"/>
</dbReference>
<dbReference type="AlphaFoldDB" id="A0A511R237"/>
<gene>
    <name evidence="1" type="ORF">MHY01S_18310</name>
</gene>
<dbReference type="EMBL" id="BJXL01000055">
    <property type="protein sequence ID" value="GEM83665.1"/>
    <property type="molecule type" value="Genomic_DNA"/>
</dbReference>
<dbReference type="Proteomes" id="UP000321197">
    <property type="component" value="Unassembled WGS sequence"/>
</dbReference>